<evidence type="ECO:0000313" key="7">
    <source>
        <dbReference type="Proteomes" id="UP000289862"/>
    </source>
</evidence>
<dbReference type="GO" id="GO:0070475">
    <property type="term" value="P:rRNA base methylation"/>
    <property type="evidence" value="ECO:0007669"/>
    <property type="project" value="TreeGrafter"/>
</dbReference>
<dbReference type="Gene3D" id="2.40.50.1070">
    <property type="match status" value="1"/>
</dbReference>
<feature type="binding site" evidence="4">
    <location>
        <position position="321"/>
    </location>
    <ligand>
        <name>S-adenosyl-L-methionine</name>
        <dbReference type="ChEBI" id="CHEBI:59789"/>
    </ligand>
</feature>
<evidence type="ECO:0000256" key="2">
    <source>
        <dbReference type="ARBA" id="ARBA00022679"/>
    </source>
</evidence>
<dbReference type="Gene3D" id="3.40.50.150">
    <property type="entry name" value="Vaccinia Virus protein VP39"/>
    <property type="match status" value="1"/>
</dbReference>
<dbReference type="CDD" id="cd02440">
    <property type="entry name" value="AdoMet_MTases"/>
    <property type="match status" value="1"/>
</dbReference>
<dbReference type="PROSITE" id="PS01230">
    <property type="entry name" value="TRMA_1"/>
    <property type="match status" value="1"/>
</dbReference>
<protein>
    <submittedName>
        <fullName evidence="6">Hypothetical RNA methyltransferase</fullName>
        <ecNumber evidence="6">2.1.1.189</ecNumber>
    </submittedName>
</protein>
<organism evidence="6 7">
    <name type="scientific">Mycoplasmopsis gallopavonis</name>
    <dbReference type="NCBI Taxonomy" id="76629"/>
    <lineage>
        <taxon>Bacteria</taxon>
        <taxon>Bacillati</taxon>
        <taxon>Mycoplasmatota</taxon>
        <taxon>Mycoplasmoidales</taxon>
        <taxon>Metamycoplasmataceae</taxon>
        <taxon>Mycoplasmopsis</taxon>
    </lineage>
</organism>
<reference evidence="6 7" key="1">
    <citation type="submission" date="2019-01" db="EMBL/GenBank/DDBJ databases">
        <authorList>
            <consortium name="Pathogen Informatics"/>
        </authorList>
    </citation>
    <scope>NUCLEOTIDE SEQUENCE [LARGE SCALE GENOMIC DNA]</scope>
    <source>
        <strain evidence="6 7">NCTC10186</strain>
    </source>
</reference>
<evidence type="ECO:0000256" key="4">
    <source>
        <dbReference type="PROSITE-ProRule" id="PRU01024"/>
    </source>
</evidence>
<dbReference type="GO" id="GO:0070041">
    <property type="term" value="F:rRNA (uridine-C5-)-methyltransferase activity"/>
    <property type="evidence" value="ECO:0007669"/>
    <property type="project" value="TreeGrafter"/>
</dbReference>
<dbReference type="Proteomes" id="UP000289862">
    <property type="component" value="Chromosome"/>
</dbReference>
<dbReference type="EC" id="2.1.1.189" evidence="6"/>
<feature type="binding site" evidence="4">
    <location>
        <position position="301"/>
    </location>
    <ligand>
        <name>S-adenosyl-L-methionine</name>
        <dbReference type="ChEBI" id="CHEBI:59789"/>
    </ligand>
</feature>
<dbReference type="Gene3D" id="2.40.50.140">
    <property type="entry name" value="Nucleic acid-binding proteins"/>
    <property type="match status" value="1"/>
</dbReference>
<dbReference type="PANTHER" id="PTHR11061">
    <property type="entry name" value="RNA M5U METHYLTRANSFERASE"/>
    <property type="match status" value="1"/>
</dbReference>
<sequence length="438" mass="51110">MFLKPQINDHLVVTPREISYEGLGVVKFSNYTIFVYDLFPDEQAEIKIIKAQSKIAFARVVKFIKTSKDRINTFESHNLDSAPLINLSYDKQIEFKQNYLQKLLTWNLDIDKSVIHNFISSPKIYNYRNKIRYKLNLYNQELALFETIAKTNQLKLAQNFILVDNNLIQIIKELTKQISDFFTKNQQEYKLKYFKEITGRINFENQVTILLEIEPLFDLPQKLINQIIKNENLKKLIELVILKNKKTAKVISKKQFQMQLLDKRFIIDPLSFFQVNIEVASKIFELALTFKQEEKLILDLFCGSGVIGQIAAQNEEILGIDIDLNAIDRAKQNAKLNKFTNAKYYTGDVFKTIANLKVDCSNSFLILDPPRAGLGEKLVNWIIDQKFKKLIYISCDPRTMTRDLKQLEKSNYKITYVQGFDMFPNTSHIETLVIIEII</sequence>
<feature type="binding site" evidence="4">
    <location>
        <position position="274"/>
    </location>
    <ligand>
        <name>S-adenosyl-L-methionine</name>
        <dbReference type="ChEBI" id="CHEBI:59789"/>
    </ligand>
</feature>
<comment type="similarity">
    <text evidence="4">Belongs to the class I-like SAM-binding methyltransferase superfamily. RNA M5U methyltransferase family.</text>
</comment>
<dbReference type="EMBL" id="LR215031">
    <property type="protein sequence ID" value="VEU72781.1"/>
    <property type="molecule type" value="Genomic_DNA"/>
</dbReference>
<dbReference type="Pfam" id="PF05958">
    <property type="entry name" value="tRNA_U5-meth_tr"/>
    <property type="match status" value="1"/>
</dbReference>
<dbReference type="PROSITE" id="PS51687">
    <property type="entry name" value="SAM_MT_RNA_M5U"/>
    <property type="match status" value="1"/>
</dbReference>
<dbReference type="SUPFAM" id="SSF50249">
    <property type="entry name" value="Nucleic acid-binding proteins"/>
    <property type="match status" value="1"/>
</dbReference>
<dbReference type="SUPFAM" id="SSF53335">
    <property type="entry name" value="S-adenosyl-L-methionine-dependent methyltransferases"/>
    <property type="match status" value="1"/>
</dbReference>
<dbReference type="InterPro" id="IPR029063">
    <property type="entry name" value="SAM-dependent_MTases_sf"/>
</dbReference>
<evidence type="ECO:0000256" key="3">
    <source>
        <dbReference type="ARBA" id="ARBA00022691"/>
    </source>
</evidence>
<dbReference type="KEGG" id="mgal:NCTC10186_00252"/>
<gene>
    <name evidence="6" type="primary">MCYN0471</name>
    <name evidence="6" type="ORF">NCTC10186_00252</name>
</gene>
<keyword evidence="3 4" id="KW-0949">S-adenosyl-L-methionine</keyword>
<dbReference type="InterPro" id="IPR012340">
    <property type="entry name" value="NA-bd_OB-fold"/>
</dbReference>
<evidence type="ECO:0000256" key="1">
    <source>
        <dbReference type="ARBA" id="ARBA00022603"/>
    </source>
</evidence>
<evidence type="ECO:0000313" key="6">
    <source>
        <dbReference type="EMBL" id="VEU72781.1"/>
    </source>
</evidence>
<feature type="active site" description="Nucleophile" evidence="4">
    <location>
        <position position="395"/>
    </location>
</feature>
<feature type="active site" evidence="5">
    <location>
        <position position="395"/>
    </location>
</feature>
<name>A0A449AZ50_9BACT</name>
<dbReference type="NCBIfam" id="TIGR00479">
    <property type="entry name" value="rumA"/>
    <property type="match status" value="1"/>
</dbReference>
<dbReference type="OrthoDB" id="9804590at2"/>
<keyword evidence="2 4" id="KW-0808">Transferase</keyword>
<dbReference type="AlphaFoldDB" id="A0A449AZ50"/>
<keyword evidence="7" id="KW-1185">Reference proteome</keyword>
<dbReference type="InterPro" id="IPR030390">
    <property type="entry name" value="MeTrfase_TrmA_AS"/>
</dbReference>
<feature type="binding site" evidence="4">
    <location>
        <position position="368"/>
    </location>
    <ligand>
        <name>S-adenosyl-L-methionine</name>
        <dbReference type="ChEBI" id="CHEBI:59789"/>
    </ligand>
</feature>
<evidence type="ECO:0000256" key="5">
    <source>
        <dbReference type="PROSITE-ProRule" id="PRU10015"/>
    </source>
</evidence>
<keyword evidence="1 4" id="KW-0489">Methyltransferase</keyword>
<dbReference type="RefSeq" id="WP_119571825.1">
    <property type="nucleotide sequence ID" value="NZ_LR215031.1"/>
</dbReference>
<proteinExistence type="inferred from homology"/>
<dbReference type="PANTHER" id="PTHR11061:SF30">
    <property type="entry name" value="TRNA (URACIL(54)-C(5))-METHYLTRANSFERASE"/>
    <property type="match status" value="1"/>
</dbReference>
<accession>A0A449AZ50</accession>
<dbReference type="InterPro" id="IPR010280">
    <property type="entry name" value="U5_MeTrfase_fam"/>
</dbReference>